<comment type="caution">
    <text evidence="1">The sequence shown here is derived from an EMBL/GenBank/DDBJ whole genome shotgun (WGS) entry which is preliminary data.</text>
</comment>
<protein>
    <submittedName>
        <fullName evidence="1">Uncharacterized protein</fullName>
    </submittedName>
</protein>
<organism evidence="1 2">
    <name type="scientific">Bacillus thermozeamaize</name>
    <dbReference type="NCBI Taxonomy" id="230954"/>
    <lineage>
        <taxon>Bacteria</taxon>
        <taxon>Bacillati</taxon>
        <taxon>Bacillota</taxon>
        <taxon>Bacilli</taxon>
        <taxon>Bacillales</taxon>
        <taxon>Bacillaceae</taxon>
        <taxon>Bacillus</taxon>
    </lineage>
</organism>
<gene>
    <name evidence="1" type="ORF">BAA01_01095</name>
</gene>
<proteinExistence type="predicted"/>
<dbReference type="Proteomes" id="UP000196475">
    <property type="component" value="Unassembled WGS sequence"/>
</dbReference>
<evidence type="ECO:0000313" key="1">
    <source>
        <dbReference type="EMBL" id="OUM88449.1"/>
    </source>
</evidence>
<accession>A0A1Y3PVS6</accession>
<sequence length="1356" mass="158159">MFFSKSDQGAQSAWRGYSSQTLYIASRIISEPENYEFYPEQLEDLLIKQDGHIIEVVQVKDLSSPLTLSHLASTKESKSERGFFKRICSLRYAEPMFKTIRIVYFGELGAELYGFSIGNTSDKKKIFDKLINEHELSSDEASWILSKLVFQKVEKKALEEQIMNQLKSFVSTMAAPELAKTLLVQYVAELSKSRSYTSLTLWQEKIYRIGNDIAAMDGYFKEYQKSITRLCDITSEKSIEELRQEFSHGVSAHPAHIRNNLDLVRIEWLEKIASSLDKHKAVIVKGVSGQGKTALCLRFILNNYHEQLVFCVTHIQSSRQAENLVNVLQGITRHTQDIIVYIDVNPGEPNWTLLLQELQLRGISVPILVSIREEDFKLSKVDSSKIVFDEIDLKLSKEEAQNIFTSITSNKPHPIFRSFEDAWCQFGEEGPFLEFMYLLNNNQTLRQRLEAQIDRLISENVPDSWLMLLNLVCYAGRIGSPVSFENVKRESNCENAIAAIHRMSKEYLIKSSEDGFYIEALHPLRASIICDILSDRMAVDSSEILIKCLKCVGKRYPQLLLMDYFTQKPYNSALIKQIANIPCRDWTVFASMLKTMLWLDVKIYVERNQKVFEDLITKKGTQWIIFSPIDITGELVPKQLFADVLFEALSERYKEVINHNEIERTKNCLTSFEIMYEITDLWMQNSNIPSDLPRSDIEWSDFGYSLFWLAKRKQIVDLPFTKEMFEEAVKYGDIKSKADAMLGLYLQGKIDWYNACEPILRERLISHYNVIKMVILENEVSCEFVPPIFNENERYNIKNVNHFWVMNMVDLLSRLYHDKEYVGAKLVGVDLFGDLGFPAYDSEKRIHRSNLPDPWVTEINRLFRTRIYFSYRPINWQEYNQQVITIRQKTLDLIRTFITSVDYIYRKRFINNERMSKLLKKINDVKKLLHNDILLPKNAVDPYCLYSEGFNMQEKDSDTQEKNSNQIINNKFTLGLSIYLYKDFTKSFKDTFHNFFLFVDRFINILFSRTKGLNYNLKDSELALINIYDSAKSLFKMQQEYSKLFLRYAPEDYIQFEREEVEGMITLLNIAHHVVNNPPRGIAIAYDAKQRYRKIEKLVNKTFEKSVIVRKIIVVENSDVEYTKTMFLLQDCDSLEQIQIEQLFKNMCLRLREQWQDAVAYNSMRWYLETQWPTMVFAPLYKGLPVLGGYRMPLYKILDVNEDLIATPLFPAIIPMEVYNQLDIDFSKMDKWLKAASYVEKLRLLFIQYNIVVSKITSESDICEQGIAIYLENFSNYISDTMTKINEFIQTGIDILPNIEDNVAMELCGIIITSFDEMEKIINGMSSLEPLDELPELLRDVTSSMILLFPYVVENC</sequence>
<reference evidence="2" key="1">
    <citation type="submission" date="2016-06" db="EMBL/GenBank/DDBJ databases">
        <authorList>
            <person name="Nascimento L."/>
            <person name="Pereira R.V."/>
            <person name="Martins L.F."/>
            <person name="Quaggio R.B."/>
            <person name="Silva A.M."/>
            <person name="Setubal J.C."/>
        </authorList>
    </citation>
    <scope>NUCLEOTIDE SEQUENCE [LARGE SCALE GENOMIC DNA]</scope>
</reference>
<evidence type="ECO:0000313" key="2">
    <source>
        <dbReference type="Proteomes" id="UP000196475"/>
    </source>
</evidence>
<dbReference type="EMBL" id="LZRT01000061">
    <property type="protein sequence ID" value="OUM88449.1"/>
    <property type="molecule type" value="Genomic_DNA"/>
</dbReference>
<name>A0A1Y3PVS6_9BACI</name>